<feature type="region of interest" description="Disordered" evidence="1">
    <location>
        <begin position="361"/>
        <end position="386"/>
    </location>
</feature>
<feature type="region of interest" description="Disordered" evidence="1">
    <location>
        <begin position="1"/>
        <end position="74"/>
    </location>
</feature>
<gene>
    <name evidence="4" type="ORF">Tco_0955402</name>
</gene>
<reference evidence="4" key="1">
    <citation type="journal article" date="2022" name="Int. J. Mol. Sci.">
        <title>Draft Genome of Tanacetum Coccineum: Genomic Comparison of Closely Related Tanacetum-Family Plants.</title>
        <authorList>
            <person name="Yamashiro T."/>
            <person name="Shiraishi A."/>
            <person name="Nakayama K."/>
            <person name="Satake H."/>
        </authorList>
    </citation>
    <scope>NUCLEOTIDE SEQUENCE</scope>
</reference>
<dbReference type="InterPro" id="IPR036691">
    <property type="entry name" value="Endo/exonu/phosph_ase_sf"/>
</dbReference>
<dbReference type="SUPFAM" id="SSF56672">
    <property type="entry name" value="DNA/RNA polymerases"/>
    <property type="match status" value="1"/>
</dbReference>
<protein>
    <recommendedName>
        <fullName evidence="6">Reverse transcriptase domain-containing protein</fullName>
    </recommendedName>
</protein>
<feature type="compositionally biased region" description="Basic residues" evidence="1">
    <location>
        <begin position="134"/>
        <end position="157"/>
    </location>
</feature>
<feature type="compositionally biased region" description="Pro residues" evidence="1">
    <location>
        <begin position="32"/>
        <end position="46"/>
    </location>
</feature>
<dbReference type="InterPro" id="IPR026960">
    <property type="entry name" value="RVT-Znf"/>
</dbReference>
<accession>A0ABQ5E743</accession>
<dbReference type="Pfam" id="PF00078">
    <property type="entry name" value="RVT_1"/>
    <property type="match status" value="1"/>
</dbReference>
<keyword evidence="5" id="KW-1185">Reference proteome</keyword>
<evidence type="ECO:0000259" key="3">
    <source>
        <dbReference type="Pfam" id="PF13966"/>
    </source>
</evidence>
<evidence type="ECO:0000256" key="1">
    <source>
        <dbReference type="SAM" id="MobiDB-lite"/>
    </source>
</evidence>
<feature type="non-terminal residue" evidence="4">
    <location>
        <position position="1"/>
    </location>
</feature>
<feature type="domain" description="Reverse transcriptase zinc-binding" evidence="3">
    <location>
        <begin position="1705"/>
        <end position="1791"/>
    </location>
</feature>
<dbReference type="InterPro" id="IPR043502">
    <property type="entry name" value="DNA/RNA_pol_sf"/>
</dbReference>
<evidence type="ECO:0000313" key="5">
    <source>
        <dbReference type="Proteomes" id="UP001151760"/>
    </source>
</evidence>
<dbReference type="EMBL" id="BQNB010016006">
    <property type="protein sequence ID" value="GJT46687.1"/>
    <property type="molecule type" value="Genomic_DNA"/>
</dbReference>
<feature type="region of interest" description="Disordered" evidence="1">
    <location>
        <begin position="134"/>
        <end position="282"/>
    </location>
</feature>
<name>A0ABQ5E743_9ASTR</name>
<dbReference type="PANTHER" id="PTHR33116:SF76">
    <property type="entry name" value="DUF4283 DOMAIN-CONTAINING PROTEIN"/>
    <property type="match status" value="1"/>
</dbReference>
<feature type="compositionally biased region" description="Basic and acidic residues" evidence="1">
    <location>
        <begin position="250"/>
        <end position="262"/>
    </location>
</feature>
<feature type="domain" description="Reverse transcriptase" evidence="2">
    <location>
        <begin position="1253"/>
        <end position="1360"/>
    </location>
</feature>
<evidence type="ECO:0000313" key="4">
    <source>
        <dbReference type="EMBL" id="GJT46687.1"/>
    </source>
</evidence>
<dbReference type="SUPFAM" id="SSF56219">
    <property type="entry name" value="DNase I-like"/>
    <property type="match status" value="1"/>
</dbReference>
<comment type="caution">
    <text evidence="4">The sequence shown here is derived from an EMBL/GenBank/DDBJ whole genome shotgun (WGS) entry which is preliminary data.</text>
</comment>
<feature type="compositionally biased region" description="Basic and acidic residues" evidence="1">
    <location>
        <begin position="220"/>
        <end position="235"/>
    </location>
</feature>
<dbReference type="Pfam" id="PF13966">
    <property type="entry name" value="zf-RVT"/>
    <property type="match status" value="1"/>
</dbReference>
<evidence type="ECO:0000259" key="2">
    <source>
        <dbReference type="Pfam" id="PF00078"/>
    </source>
</evidence>
<sequence>PSPAPTGEIPNESLPDSSSAQPSEVPFEQQPDPSPSPSPRPSPTPIVPDSIPEPTGENLGDHSSNDASLSGNEDDMTLQNVYDLCISLCQQVSDQAKEIKLLKAKITKLKKQAKPVIQHYKEYLKSISLRKRFPRKSSSKKARVHKKNVSKQGRKKAKGESSVQRDPMFEVLAEDNIDHMETENAQTEGRTRDMVDEEKEFDEERLSTEDEVSTDSPKVSTDESKVSTDAQREGTEESNESTEEIFEGTEEQREGTEEKVSTDEQMESTEDQTKEEINSKASQHQRQYTLSYEYGDDENNCYTFLNIKILARNIQARLGGRLVVSRAERRLCARLSAVKLMCCLRLGRLVFGRAERKQGGMVSEDGLRRAGDEERGGGRGGGRRARGELAGWGVGWGGLLGQGLGQQWEGGGNGQDDGGGWREGRTVDGGIVVKEIKDGVLEEIEKFGWWFEQDIDGESEDDNEKNLVMFNTKEGMEKVIENRSWLVHRVPLILNVWTPNIVLRKEEVKKALVWVKMHHVPIAAYSEVGLSLITTQIGSPIMLDTYTSNMCVRSWGKKEYARALIEISAERELMESIVIAIPLGKGKGHTLATIDIDYEWKPPLCSTCKIFDHTNEKCLKLPKVIPTEVMDKDGFVEVKKKKHKPKQPNKFEGIRMNKARPNLHYRRVEKGETSSTNSEQAAKEVGEVSLRVDTIASNHVMPKESDMPLKNAFDALNDENDDTHLYEQLHNDIINASDNEDVDEELIMEDSRGNKIANTEGASTPKDKVKQVIFENQLSVCAILESHVSDSNLEKLCSRVFRHWEWTSNSLSCTKGSRIIVGWNRNDVDLSVITLDAQVVHTRIWLKLEKKELFCSFVYAHNRYIQRRSLWNNLGMHYYYVRQRPWCLLGDFNAALFLDDMTAGSSNIDIAMREFKACVNEIEVSDIQQAGLKFTWNQKPKGVDGLLKKLDRVLSNIEFNDMFQGAHAIFQPYRLSDHAPAVLKLPLKVKAKPKPFKFTNLLVKNSMFKETVSRSWNLSVSGFYMYQVVHKLKCLKKPFRILLYETGHIFDNVKKLRHDLDTVQRALDLDPFNLALREEEATYVQAFNEAILLEENFLKQKAKIDWLREGDTNSAYFHKAVKSRVSRSRIDVVTNSNGVVCENDHISDAFVSHYEASLGQPGIVANLNMSNLFPTRLDTVVAMDMTRMVSEMEIKNAIFSMGNEKSPGPDGFTAAFFIEAWGIVGNDVILAVREFFVNDRLLKELNHTIIALIPKVSTPARVNDFRPISCCNVLFKCISKVIANLIKSYLKDLISPNQSAFVPGRSIADNILLTQEIMHNYHLNHGAPRCAFKVDIQKAYDTVDWEFLRMILTGFGFHNRMVDGVLDLVNLCFADDLFLFAYRNANSARVIMESLEEFKLVSGLTPSLPKSTTYFCNVTNHVKMSILQILPFEDGRLPVKYLGVPLVSSRQIYKDCKELIEKVQHRVDDWKNKSLSIASRLQLVSSAIGSLHVFWASVFMLPTHVLLDIEQIMRGFLWCQGKMRNGKAVAWEVVCLPKDEEGLGIHRLESFNKALMTTHIWKLLSRKESLWVQWIHAYKLRGRNFWDLPYRGNMTWGWRNILKLRPVIRQFIWHNLGDGLGTSLWYDRWCNQSPLAEFVSTRDMYSEGFSTSSCVCDLMCNGSLAWPNVWLSKYLTLCSIPTPNLQPDSCDTIEWQNEDGLVKVFSAHEVWSSIRPRGVKVDWCDVVWFSSSIPRHAFHLWLVIHSRLKTKDNLRPWDAAGLNTMVCTLCETQPDSHTHLFFECVFSQQVWHHLKGLAGLPNASDSIDAIINDIKPFAARRTSRSIIAKLVVAATTYFIWQERNGRLFKNSKRTVSQVIECIMNSVRLKLMSCRLKKTSSALVMAKDWNISESTLC</sequence>
<reference evidence="4" key="2">
    <citation type="submission" date="2022-01" db="EMBL/GenBank/DDBJ databases">
        <authorList>
            <person name="Yamashiro T."/>
            <person name="Shiraishi A."/>
            <person name="Satake H."/>
            <person name="Nakayama K."/>
        </authorList>
    </citation>
    <scope>NUCLEOTIDE SEQUENCE</scope>
</reference>
<proteinExistence type="predicted"/>
<organism evidence="4 5">
    <name type="scientific">Tanacetum coccineum</name>
    <dbReference type="NCBI Taxonomy" id="301880"/>
    <lineage>
        <taxon>Eukaryota</taxon>
        <taxon>Viridiplantae</taxon>
        <taxon>Streptophyta</taxon>
        <taxon>Embryophyta</taxon>
        <taxon>Tracheophyta</taxon>
        <taxon>Spermatophyta</taxon>
        <taxon>Magnoliopsida</taxon>
        <taxon>eudicotyledons</taxon>
        <taxon>Gunneridae</taxon>
        <taxon>Pentapetalae</taxon>
        <taxon>asterids</taxon>
        <taxon>campanulids</taxon>
        <taxon>Asterales</taxon>
        <taxon>Asteraceae</taxon>
        <taxon>Asteroideae</taxon>
        <taxon>Anthemideae</taxon>
        <taxon>Anthemidinae</taxon>
        <taxon>Tanacetum</taxon>
    </lineage>
</organism>
<dbReference type="PANTHER" id="PTHR33116">
    <property type="entry name" value="REVERSE TRANSCRIPTASE ZINC-BINDING DOMAIN-CONTAINING PROTEIN-RELATED-RELATED"/>
    <property type="match status" value="1"/>
</dbReference>
<dbReference type="CDD" id="cd01650">
    <property type="entry name" value="RT_nLTR_like"/>
    <property type="match status" value="1"/>
</dbReference>
<feature type="compositionally biased region" description="Acidic residues" evidence="1">
    <location>
        <begin position="236"/>
        <end position="249"/>
    </location>
</feature>
<dbReference type="Gene3D" id="3.60.10.10">
    <property type="entry name" value="Endonuclease/exonuclease/phosphatase"/>
    <property type="match status" value="1"/>
</dbReference>
<evidence type="ECO:0008006" key="6">
    <source>
        <dbReference type="Google" id="ProtNLM"/>
    </source>
</evidence>
<dbReference type="InterPro" id="IPR000477">
    <property type="entry name" value="RT_dom"/>
</dbReference>
<feature type="compositionally biased region" description="Basic and acidic residues" evidence="1">
    <location>
        <begin position="365"/>
        <end position="377"/>
    </location>
</feature>
<dbReference type="Proteomes" id="UP001151760">
    <property type="component" value="Unassembled WGS sequence"/>
</dbReference>